<accession>A0AAV4SAK1</accession>
<evidence type="ECO:0000313" key="3">
    <source>
        <dbReference type="Proteomes" id="UP001054837"/>
    </source>
</evidence>
<dbReference type="AlphaFoldDB" id="A0AAV4SAK1"/>
<protein>
    <submittedName>
        <fullName evidence="2">Uncharacterized protein</fullName>
    </submittedName>
</protein>
<evidence type="ECO:0000256" key="1">
    <source>
        <dbReference type="SAM" id="MobiDB-lite"/>
    </source>
</evidence>
<comment type="caution">
    <text evidence="2">The sequence shown here is derived from an EMBL/GenBank/DDBJ whole genome shotgun (WGS) entry which is preliminary data.</text>
</comment>
<gene>
    <name evidence="2" type="ORF">CDAR_126101</name>
</gene>
<sequence length="207" mass="23047">MENKPKKKIKGEGHRPRSRGRDGWHPEIAGNTLRRIQSSRRRLSLSQFLKHALSVLAQQAHLAPLIAAGKQNKDDFSEARRDFQPFLFWEESVPKLKARCPSADRAEGARYGDRKTFPYVNGTSRGWGTEAQAMSPRSQRRFKHLITTFFSPAIYVAHVGYVGCESTVIIFLLGLAVGLNGGSQSGFAGSLSRCPPLQPLDAKMSRI</sequence>
<keyword evidence="3" id="KW-1185">Reference proteome</keyword>
<dbReference type="EMBL" id="BPLQ01007478">
    <property type="protein sequence ID" value="GIY30359.1"/>
    <property type="molecule type" value="Genomic_DNA"/>
</dbReference>
<feature type="region of interest" description="Disordered" evidence="1">
    <location>
        <begin position="1"/>
        <end position="27"/>
    </location>
</feature>
<name>A0AAV4SAK1_9ARAC</name>
<feature type="compositionally biased region" description="Basic and acidic residues" evidence="1">
    <location>
        <begin position="1"/>
        <end position="25"/>
    </location>
</feature>
<evidence type="ECO:0000313" key="2">
    <source>
        <dbReference type="EMBL" id="GIY30359.1"/>
    </source>
</evidence>
<organism evidence="2 3">
    <name type="scientific">Caerostris darwini</name>
    <dbReference type="NCBI Taxonomy" id="1538125"/>
    <lineage>
        <taxon>Eukaryota</taxon>
        <taxon>Metazoa</taxon>
        <taxon>Ecdysozoa</taxon>
        <taxon>Arthropoda</taxon>
        <taxon>Chelicerata</taxon>
        <taxon>Arachnida</taxon>
        <taxon>Araneae</taxon>
        <taxon>Araneomorphae</taxon>
        <taxon>Entelegynae</taxon>
        <taxon>Araneoidea</taxon>
        <taxon>Araneidae</taxon>
        <taxon>Caerostris</taxon>
    </lineage>
</organism>
<dbReference type="Proteomes" id="UP001054837">
    <property type="component" value="Unassembled WGS sequence"/>
</dbReference>
<proteinExistence type="predicted"/>
<reference evidence="2 3" key="1">
    <citation type="submission" date="2021-06" db="EMBL/GenBank/DDBJ databases">
        <title>Caerostris darwini draft genome.</title>
        <authorList>
            <person name="Kono N."/>
            <person name="Arakawa K."/>
        </authorList>
    </citation>
    <scope>NUCLEOTIDE SEQUENCE [LARGE SCALE GENOMIC DNA]</scope>
</reference>